<dbReference type="RefSeq" id="WP_027247433.1">
    <property type="nucleotide sequence ID" value="NZ_CP016364.1"/>
</dbReference>
<organism evidence="2 3">
    <name type="scientific">Phaeobacter porticola</name>
    <dbReference type="NCBI Taxonomy" id="1844006"/>
    <lineage>
        <taxon>Bacteria</taxon>
        <taxon>Pseudomonadati</taxon>
        <taxon>Pseudomonadota</taxon>
        <taxon>Alphaproteobacteria</taxon>
        <taxon>Rhodobacterales</taxon>
        <taxon>Roseobacteraceae</taxon>
        <taxon>Phaeobacter</taxon>
    </lineage>
</organism>
<feature type="domain" description="Carrier" evidence="1">
    <location>
        <begin position="2"/>
        <end position="81"/>
    </location>
</feature>
<evidence type="ECO:0000313" key="3">
    <source>
        <dbReference type="Proteomes" id="UP000183859"/>
    </source>
</evidence>
<sequence>MQNIEQIITDALIELLDMPDNSQITAQSRLQEDLGVDSGLLLELFMAVEESLPQAVLDPAIMKPEDITTVGSFVGMVRDSMVEEAPA</sequence>
<dbReference type="Pfam" id="PF00550">
    <property type="entry name" value="PP-binding"/>
    <property type="match status" value="1"/>
</dbReference>
<evidence type="ECO:0000259" key="1">
    <source>
        <dbReference type="PROSITE" id="PS50075"/>
    </source>
</evidence>
<accession>A0A1L3I3S8</accession>
<dbReference type="KEGG" id="php:PhaeoP97_01372"/>
<dbReference type="OrthoDB" id="9804551at2"/>
<dbReference type="AlphaFoldDB" id="A0A1L3I3S8"/>
<dbReference type="EMBL" id="CP016364">
    <property type="protein sequence ID" value="APG46795.1"/>
    <property type="molecule type" value="Genomic_DNA"/>
</dbReference>
<dbReference type="GeneID" id="57288195"/>
<name>A0A1L3I3S8_9RHOB</name>
<evidence type="ECO:0000313" key="2">
    <source>
        <dbReference type="EMBL" id="APG46795.1"/>
    </source>
</evidence>
<dbReference type="InterPro" id="IPR036736">
    <property type="entry name" value="ACP-like_sf"/>
</dbReference>
<keyword evidence="3" id="KW-1185">Reference proteome</keyword>
<dbReference type="InterPro" id="IPR009081">
    <property type="entry name" value="PP-bd_ACP"/>
</dbReference>
<dbReference type="SUPFAM" id="SSF47336">
    <property type="entry name" value="ACP-like"/>
    <property type="match status" value="1"/>
</dbReference>
<dbReference type="Proteomes" id="UP000183859">
    <property type="component" value="Chromosome"/>
</dbReference>
<dbReference type="PROSITE" id="PS50075">
    <property type="entry name" value="CARRIER"/>
    <property type="match status" value="1"/>
</dbReference>
<dbReference type="Gene3D" id="1.10.1200.10">
    <property type="entry name" value="ACP-like"/>
    <property type="match status" value="1"/>
</dbReference>
<gene>
    <name evidence="2" type="ORF">PhaeoP97_01372</name>
</gene>
<proteinExistence type="predicted"/>
<reference evidence="3" key="1">
    <citation type="submission" date="2016-07" db="EMBL/GenBank/DDBJ databases">
        <title>Phaeobacter portensis sp. nov., a tropodithietic acid producing bacterium isolated from a German harbor.</title>
        <authorList>
            <person name="Freese H.M."/>
            <person name="Bunk B."/>
            <person name="Breider S."/>
            <person name="Brinkhoff T."/>
        </authorList>
    </citation>
    <scope>NUCLEOTIDE SEQUENCE [LARGE SCALE GENOMIC DNA]</scope>
    <source>
        <strain evidence="3">P97</strain>
    </source>
</reference>
<dbReference type="STRING" id="1844006.PhaeoP97_01372"/>
<protein>
    <submittedName>
        <fullName evidence="2">Phosphopantetheine binding protein</fullName>
    </submittedName>
</protein>